<evidence type="ECO:0000256" key="3">
    <source>
        <dbReference type="ARBA" id="ARBA00022475"/>
    </source>
</evidence>
<keyword evidence="10" id="KW-1185">Reference proteome</keyword>
<dbReference type="InterPro" id="IPR000515">
    <property type="entry name" value="MetI-like"/>
</dbReference>
<feature type="transmembrane region" description="Helical" evidence="7">
    <location>
        <begin position="21"/>
        <end position="41"/>
    </location>
</feature>
<evidence type="ECO:0000259" key="8">
    <source>
        <dbReference type="PROSITE" id="PS50928"/>
    </source>
</evidence>
<proteinExistence type="inferred from homology"/>
<dbReference type="GO" id="GO:0055085">
    <property type="term" value="P:transmembrane transport"/>
    <property type="evidence" value="ECO:0007669"/>
    <property type="project" value="InterPro"/>
</dbReference>
<keyword evidence="6 7" id="KW-0472">Membrane</keyword>
<accession>A0A506U1G5</accession>
<dbReference type="EMBL" id="VHLG01000018">
    <property type="protein sequence ID" value="TPW27336.1"/>
    <property type="molecule type" value="Genomic_DNA"/>
</dbReference>
<comment type="caution">
    <text evidence="9">The sequence shown here is derived from an EMBL/GenBank/DDBJ whole genome shotgun (WGS) entry which is preliminary data.</text>
</comment>
<evidence type="ECO:0000256" key="5">
    <source>
        <dbReference type="ARBA" id="ARBA00022989"/>
    </source>
</evidence>
<dbReference type="RefSeq" id="WP_141150872.1">
    <property type="nucleotide sequence ID" value="NZ_VHLG01000018.1"/>
</dbReference>
<evidence type="ECO:0000313" key="10">
    <source>
        <dbReference type="Proteomes" id="UP000318801"/>
    </source>
</evidence>
<organism evidence="9 10">
    <name type="scientific">Martelella alba</name>
    <dbReference type="NCBI Taxonomy" id="2590451"/>
    <lineage>
        <taxon>Bacteria</taxon>
        <taxon>Pseudomonadati</taxon>
        <taxon>Pseudomonadota</taxon>
        <taxon>Alphaproteobacteria</taxon>
        <taxon>Hyphomicrobiales</taxon>
        <taxon>Aurantimonadaceae</taxon>
        <taxon>Martelella</taxon>
    </lineage>
</organism>
<dbReference type="AlphaFoldDB" id="A0A506U1G5"/>
<dbReference type="InterPro" id="IPR035906">
    <property type="entry name" value="MetI-like_sf"/>
</dbReference>
<evidence type="ECO:0000256" key="6">
    <source>
        <dbReference type="ARBA" id="ARBA00023136"/>
    </source>
</evidence>
<feature type="domain" description="ABC transmembrane type-1" evidence="8">
    <location>
        <begin position="81"/>
        <end position="270"/>
    </location>
</feature>
<comment type="subcellular location">
    <subcellularLocation>
        <location evidence="1 7">Cell membrane</location>
        <topology evidence="1 7">Multi-pass membrane protein</topology>
    </subcellularLocation>
</comment>
<dbReference type="PROSITE" id="PS50928">
    <property type="entry name" value="ABC_TM1"/>
    <property type="match status" value="1"/>
</dbReference>
<dbReference type="PANTHER" id="PTHR43386:SF25">
    <property type="entry name" value="PEPTIDE ABC TRANSPORTER PERMEASE PROTEIN"/>
    <property type="match status" value="1"/>
</dbReference>
<evidence type="ECO:0000256" key="4">
    <source>
        <dbReference type="ARBA" id="ARBA00022692"/>
    </source>
</evidence>
<evidence type="ECO:0000256" key="2">
    <source>
        <dbReference type="ARBA" id="ARBA00022448"/>
    </source>
</evidence>
<protein>
    <submittedName>
        <fullName evidence="9">ABC transporter permease</fullName>
    </submittedName>
</protein>
<comment type="similarity">
    <text evidence="7">Belongs to the binding-protein-dependent transport system permease family.</text>
</comment>
<feature type="transmembrane region" description="Helical" evidence="7">
    <location>
        <begin position="247"/>
        <end position="270"/>
    </location>
</feature>
<feature type="transmembrane region" description="Helical" evidence="7">
    <location>
        <begin position="206"/>
        <end position="227"/>
    </location>
</feature>
<dbReference type="Proteomes" id="UP000318801">
    <property type="component" value="Unassembled WGS sequence"/>
</dbReference>
<evidence type="ECO:0000256" key="7">
    <source>
        <dbReference type="RuleBase" id="RU363032"/>
    </source>
</evidence>
<dbReference type="GO" id="GO:0005886">
    <property type="term" value="C:plasma membrane"/>
    <property type="evidence" value="ECO:0007669"/>
    <property type="project" value="UniProtKB-SubCell"/>
</dbReference>
<evidence type="ECO:0000256" key="1">
    <source>
        <dbReference type="ARBA" id="ARBA00004651"/>
    </source>
</evidence>
<keyword evidence="5 7" id="KW-1133">Transmembrane helix</keyword>
<feature type="transmembrane region" description="Helical" evidence="7">
    <location>
        <begin position="145"/>
        <end position="163"/>
    </location>
</feature>
<dbReference type="Gene3D" id="1.10.3720.10">
    <property type="entry name" value="MetI-like"/>
    <property type="match status" value="1"/>
</dbReference>
<feature type="transmembrane region" description="Helical" evidence="7">
    <location>
        <begin position="85"/>
        <end position="108"/>
    </location>
</feature>
<dbReference type="SUPFAM" id="SSF161098">
    <property type="entry name" value="MetI-like"/>
    <property type="match status" value="1"/>
</dbReference>
<keyword evidence="3" id="KW-1003">Cell membrane</keyword>
<dbReference type="Pfam" id="PF12911">
    <property type="entry name" value="OppC_N"/>
    <property type="match status" value="1"/>
</dbReference>
<dbReference type="Pfam" id="PF00528">
    <property type="entry name" value="BPD_transp_1"/>
    <property type="match status" value="1"/>
</dbReference>
<keyword evidence="2 7" id="KW-0813">Transport</keyword>
<feature type="transmembrane region" description="Helical" evidence="7">
    <location>
        <begin position="120"/>
        <end position="139"/>
    </location>
</feature>
<name>A0A506U1G5_9HYPH</name>
<dbReference type="InterPro" id="IPR025966">
    <property type="entry name" value="OppC_N"/>
</dbReference>
<sequence>MAVTELPTSRAIRFRRMPLPSYVAILVLALVALAAIFGPWLSPYDAVEIDPLAALQPPSWAHWAGTDDYGRDVLTRVLVGAQSSLSLALICSAAAIVLGTAVGLVAGYYGGTVDGIVMRVMDVFLALPSLLIALLILAALGSNTLVLIAALTVMFVPPVSRVARTAAMRVSHLAYVDAARIRGESAVGIMALELLPNMVSVLAVEAGIRVSYTILNLAALGFLGLGVQPPTPDWGLMISEGSQNMSFAPWVVIAPALAIVVVVLSVNLILDEVAN</sequence>
<dbReference type="OrthoDB" id="9766870at2"/>
<dbReference type="PANTHER" id="PTHR43386">
    <property type="entry name" value="OLIGOPEPTIDE TRANSPORT SYSTEM PERMEASE PROTEIN APPC"/>
    <property type="match status" value="1"/>
</dbReference>
<gene>
    <name evidence="9" type="ORF">FJU08_20220</name>
</gene>
<keyword evidence="4 7" id="KW-0812">Transmembrane</keyword>
<reference evidence="9 10" key="1">
    <citation type="submission" date="2019-06" db="EMBL/GenBank/DDBJ databases">
        <authorList>
            <person name="Li M."/>
        </authorList>
    </citation>
    <scope>NUCLEOTIDE SEQUENCE [LARGE SCALE GENOMIC DNA]</scope>
    <source>
        <strain evidence="9 10">BGMRC2036</strain>
    </source>
</reference>
<evidence type="ECO:0000313" key="9">
    <source>
        <dbReference type="EMBL" id="TPW27336.1"/>
    </source>
</evidence>
<dbReference type="CDD" id="cd06261">
    <property type="entry name" value="TM_PBP2"/>
    <property type="match status" value="1"/>
</dbReference>
<dbReference type="InterPro" id="IPR050366">
    <property type="entry name" value="BP-dependent_transpt_permease"/>
</dbReference>